<dbReference type="RefSeq" id="WP_344888466.1">
    <property type="nucleotide sequence ID" value="NZ_BAABAS010000003.1"/>
</dbReference>
<feature type="signal peptide" evidence="2">
    <location>
        <begin position="1"/>
        <end position="33"/>
    </location>
</feature>
<gene>
    <name evidence="3" type="ORF">GCM10022254_03460</name>
</gene>
<evidence type="ECO:0000256" key="1">
    <source>
        <dbReference type="SAM" id="MobiDB-lite"/>
    </source>
</evidence>
<proteinExistence type="predicted"/>
<dbReference type="EMBL" id="BAABAS010000003">
    <property type="protein sequence ID" value="GAA4224311.1"/>
    <property type="molecule type" value="Genomic_DNA"/>
</dbReference>
<reference evidence="4" key="1">
    <citation type="journal article" date="2019" name="Int. J. Syst. Evol. Microbiol.">
        <title>The Global Catalogue of Microorganisms (GCM) 10K type strain sequencing project: providing services to taxonomists for standard genome sequencing and annotation.</title>
        <authorList>
            <consortium name="The Broad Institute Genomics Platform"/>
            <consortium name="The Broad Institute Genome Sequencing Center for Infectious Disease"/>
            <person name="Wu L."/>
            <person name="Ma J."/>
        </authorList>
    </citation>
    <scope>NUCLEOTIDE SEQUENCE [LARGE SCALE GENOMIC DNA]</scope>
    <source>
        <strain evidence="4">JCM 17440</strain>
    </source>
</reference>
<organism evidence="3 4">
    <name type="scientific">Actinomadura meridiana</name>
    <dbReference type="NCBI Taxonomy" id="559626"/>
    <lineage>
        <taxon>Bacteria</taxon>
        <taxon>Bacillati</taxon>
        <taxon>Actinomycetota</taxon>
        <taxon>Actinomycetes</taxon>
        <taxon>Streptosporangiales</taxon>
        <taxon>Thermomonosporaceae</taxon>
        <taxon>Actinomadura</taxon>
    </lineage>
</organism>
<name>A0ABP8BST7_9ACTN</name>
<feature type="region of interest" description="Disordered" evidence="1">
    <location>
        <begin position="39"/>
        <end position="80"/>
    </location>
</feature>
<evidence type="ECO:0008006" key="5">
    <source>
        <dbReference type="Google" id="ProtNLM"/>
    </source>
</evidence>
<accession>A0ABP8BST7</accession>
<evidence type="ECO:0000313" key="4">
    <source>
        <dbReference type="Proteomes" id="UP001501710"/>
    </source>
</evidence>
<feature type="compositionally biased region" description="Gly residues" evidence="1">
    <location>
        <begin position="55"/>
        <end position="68"/>
    </location>
</feature>
<feature type="chain" id="PRO_5046296704" description="Secreted protein" evidence="2">
    <location>
        <begin position="34"/>
        <end position="254"/>
    </location>
</feature>
<dbReference type="Proteomes" id="UP001501710">
    <property type="component" value="Unassembled WGS sequence"/>
</dbReference>
<sequence length="254" mass="25489">MSPHTPTGRRVATAAITATALMTPLVAAVPAQAAPCHLTNPRTGTCNVTSHKPGKGGGGGGNGGGGASGPILPPPPEGLTANEAQGFVSVPGGAAPLGAAPASTADLVATARAATAFPVPIVHTAPADKTYVGLRTSLWVEGFGNVQTEPIEGDGQLVQLVATPKSVTWDLGEKKITCEDGGSKNGKTCTYRYARSSASQPGGSYKITATITWDVSWTCRGAGCDAQEGDLDPNTVSSAPTPFIVGEIQTNTGQ</sequence>
<protein>
    <recommendedName>
        <fullName evidence="5">Secreted protein</fullName>
    </recommendedName>
</protein>
<evidence type="ECO:0000313" key="3">
    <source>
        <dbReference type="EMBL" id="GAA4224311.1"/>
    </source>
</evidence>
<feature type="compositionally biased region" description="Polar residues" evidence="1">
    <location>
        <begin position="40"/>
        <end position="50"/>
    </location>
</feature>
<evidence type="ECO:0000256" key="2">
    <source>
        <dbReference type="SAM" id="SignalP"/>
    </source>
</evidence>
<comment type="caution">
    <text evidence="3">The sequence shown here is derived from an EMBL/GenBank/DDBJ whole genome shotgun (WGS) entry which is preliminary data.</text>
</comment>
<keyword evidence="4" id="KW-1185">Reference proteome</keyword>
<keyword evidence="2" id="KW-0732">Signal</keyword>